<accession>A0ABQ9Z848</accession>
<keyword evidence="3" id="KW-1185">Reference proteome</keyword>
<gene>
    <name evidence="2" type="ORF">OUZ56_014203</name>
</gene>
<proteinExistence type="predicted"/>
<dbReference type="Proteomes" id="UP001234178">
    <property type="component" value="Unassembled WGS sequence"/>
</dbReference>
<feature type="compositionally biased region" description="Polar residues" evidence="1">
    <location>
        <begin position="33"/>
        <end position="43"/>
    </location>
</feature>
<organism evidence="2 3">
    <name type="scientific">Daphnia magna</name>
    <dbReference type="NCBI Taxonomy" id="35525"/>
    <lineage>
        <taxon>Eukaryota</taxon>
        <taxon>Metazoa</taxon>
        <taxon>Ecdysozoa</taxon>
        <taxon>Arthropoda</taxon>
        <taxon>Crustacea</taxon>
        <taxon>Branchiopoda</taxon>
        <taxon>Diplostraca</taxon>
        <taxon>Cladocera</taxon>
        <taxon>Anomopoda</taxon>
        <taxon>Daphniidae</taxon>
        <taxon>Daphnia</taxon>
    </lineage>
</organism>
<comment type="caution">
    <text evidence="2">The sequence shown here is derived from an EMBL/GenBank/DDBJ whole genome shotgun (WGS) entry which is preliminary data.</text>
</comment>
<reference evidence="2 3" key="1">
    <citation type="journal article" date="2023" name="Nucleic Acids Res.">
        <title>The hologenome of Daphnia magna reveals possible DNA methylation and microbiome-mediated evolution of the host genome.</title>
        <authorList>
            <person name="Chaturvedi A."/>
            <person name="Li X."/>
            <person name="Dhandapani V."/>
            <person name="Marshall H."/>
            <person name="Kissane S."/>
            <person name="Cuenca-Cambronero M."/>
            <person name="Asole G."/>
            <person name="Calvet F."/>
            <person name="Ruiz-Romero M."/>
            <person name="Marangio P."/>
            <person name="Guigo R."/>
            <person name="Rago D."/>
            <person name="Mirbahai L."/>
            <person name="Eastwood N."/>
            <person name="Colbourne J.K."/>
            <person name="Zhou J."/>
            <person name="Mallon E."/>
            <person name="Orsini L."/>
        </authorList>
    </citation>
    <scope>NUCLEOTIDE SEQUENCE [LARGE SCALE GENOMIC DNA]</scope>
    <source>
        <strain evidence="2">LRV0_1</strain>
    </source>
</reference>
<feature type="region of interest" description="Disordered" evidence="1">
    <location>
        <begin position="33"/>
        <end position="61"/>
    </location>
</feature>
<sequence length="61" mass="7265">MKVHLCMFASVHPRFVQQLREYEPIYKANWSVSTNGQCSSREQSTWKRKRDSIENDDAMDE</sequence>
<protein>
    <submittedName>
        <fullName evidence="2">Uncharacterized protein</fullName>
    </submittedName>
</protein>
<dbReference type="EMBL" id="JAOYFB010000002">
    <property type="protein sequence ID" value="KAK4009063.1"/>
    <property type="molecule type" value="Genomic_DNA"/>
</dbReference>
<evidence type="ECO:0000313" key="3">
    <source>
        <dbReference type="Proteomes" id="UP001234178"/>
    </source>
</evidence>
<name>A0ABQ9Z848_9CRUS</name>
<evidence type="ECO:0000256" key="1">
    <source>
        <dbReference type="SAM" id="MobiDB-lite"/>
    </source>
</evidence>
<evidence type="ECO:0000313" key="2">
    <source>
        <dbReference type="EMBL" id="KAK4009063.1"/>
    </source>
</evidence>